<organism evidence="1 2">
    <name type="scientific">Funneliformis mosseae</name>
    <name type="common">Endomycorrhizal fungus</name>
    <name type="synonym">Glomus mosseae</name>
    <dbReference type="NCBI Taxonomy" id="27381"/>
    <lineage>
        <taxon>Eukaryota</taxon>
        <taxon>Fungi</taxon>
        <taxon>Fungi incertae sedis</taxon>
        <taxon>Mucoromycota</taxon>
        <taxon>Glomeromycotina</taxon>
        <taxon>Glomeromycetes</taxon>
        <taxon>Glomerales</taxon>
        <taxon>Glomeraceae</taxon>
        <taxon>Funneliformis</taxon>
    </lineage>
</organism>
<dbReference type="EMBL" id="CAJVPP010014120">
    <property type="protein sequence ID" value="CAG8723152.1"/>
    <property type="molecule type" value="Genomic_DNA"/>
</dbReference>
<name>A0A9N9I6N9_FUNMO</name>
<accession>A0A9N9I6N9</accession>
<gene>
    <name evidence="1" type="ORF">FMOSSE_LOCUS15144</name>
</gene>
<feature type="non-terminal residue" evidence="1">
    <location>
        <position position="48"/>
    </location>
</feature>
<protein>
    <submittedName>
        <fullName evidence="1">1763_t:CDS:1</fullName>
    </submittedName>
</protein>
<keyword evidence="2" id="KW-1185">Reference proteome</keyword>
<comment type="caution">
    <text evidence="1">The sequence shown here is derived from an EMBL/GenBank/DDBJ whole genome shotgun (WGS) entry which is preliminary data.</text>
</comment>
<dbReference type="Proteomes" id="UP000789375">
    <property type="component" value="Unassembled WGS sequence"/>
</dbReference>
<sequence>TEIVKKQTDLRNKIVNILVSKLKDNLQDIGNKTIKHYGSVIKTGYNEN</sequence>
<evidence type="ECO:0000313" key="1">
    <source>
        <dbReference type="EMBL" id="CAG8723152.1"/>
    </source>
</evidence>
<proteinExistence type="predicted"/>
<dbReference type="AlphaFoldDB" id="A0A9N9I6N9"/>
<evidence type="ECO:0000313" key="2">
    <source>
        <dbReference type="Proteomes" id="UP000789375"/>
    </source>
</evidence>
<reference evidence="1" key="1">
    <citation type="submission" date="2021-06" db="EMBL/GenBank/DDBJ databases">
        <authorList>
            <person name="Kallberg Y."/>
            <person name="Tangrot J."/>
            <person name="Rosling A."/>
        </authorList>
    </citation>
    <scope>NUCLEOTIDE SEQUENCE</scope>
    <source>
        <strain evidence="1">87-6 pot B 2015</strain>
    </source>
</reference>
<feature type="non-terminal residue" evidence="1">
    <location>
        <position position="1"/>
    </location>
</feature>